<dbReference type="EMBL" id="JAACNO010001267">
    <property type="protein sequence ID" value="KAF4141754.1"/>
    <property type="molecule type" value="Genomic_DNA"/>
</dbReference>
<organism evidence="2 3">
    <name type="scientific">Phytophthora infestans</name>
    <name type="common">Potato late blight agent</name>
    <name type="synonym">Botrytis infestans</name>
    <dbReference type="NCBI Taxonomy" id="4787"/>
    <lineage>
        <taxon>Eukaryota</taxon>
        <taxon>Sar</taxon>
        <taxon>Stramenopiles</taxon>
        <taxon>Oomycota</taxon>
        <taxon>Peronosporomycetes</taxon>
        <taxon>Peronosporales</taxon>
        <taxon>Peronosporaceae</taxon>
        <taxon>Phytophthora</taxon>
    </lineage>
</organism>
<sequence length="75" mass="7819">MAQPIPSRLHTVQGNALGHDERTIHVSTGPSALGDEADVAHNFFAGITAVEGAGLDVSRSEHHEALAGYLGISYP</sequence>
<evidence type="ECO:0000313" key="2">
    <source>
        <dbReference type="EMBL" id="KAF4141754.1"/>
    </source>
</evidence>
<dbReference type="AlphaFoldDB" id="A0A8S9URS5"/>
<name>A0A8S9URS5_PHYIN</name>
<gene>
    <name evidence="2" type="ORF">GN958_ATG09084</name>
</gene>
<evidence type="ECO:0000313" key="3">
    <source>
        <dbReference type="Proteomes" id="UP000704712"/>
    </source>
</evidence>
<dbReference type="Proteomes" id="UP000704712">
    <property type="component" value="Unassembled WGS sequence"/>
</dbReference>
<proteinExistence type="predicted"/>
<accession>A0A8S9URS5</accession>
<comment type="caution">
    <text evidence="2">The sequence shown here is derived from an EMBL/GenBank/DDBJ whole genome shotgun (WGS) entry which is preliminary data.</text>
</comment>
<evidence type="ECO:0000256" key="1">
    <source>
        <dbReference type="SAM" id="MobiDB-lite"/>
    </source>
</evidence>
<reference evidence="2" key="1">
    <citation type="submission" date="2020-03" db="EMBL/GenBank/DDBJ databases">
        <title>Hybrid Assembly of Korean Phytophthora infestans isolates.</title>
        <authorList>
            <person name="Prokchorchik M."/>
            <person name="Lee Y."/>
            <person name="Seo J."/>
            <person name="Cho J.-H."/>
            <person name="Park Y.-E."/>
            <person name="Jang D.-C."/>
            <person name="Im J.-S."/>
            <person name="Choi J.-G."/>
            <person name="Park H.-J."/>
            <person name="Lee G.-B."/>
            <person name="Lee Y.-G."/>
            <person name="Hong S.-Y."/>
            <person name="Cho K."/>
            <person name="Sohn K.H."/>
        </authorList>
    </citation>
    <scope>NUCLEOTIDE SEQUENCE</scope>
    <source>
        <strain evidence="2">KR_2_A2</strain>
    </source>
</reference>
<feature type="region of interest" description="Disordered" evidence="1">
    <location>
        <begin position="1"/>
        <end position="20"/>
    </location>
</feature>
<protein>
    <submittedName>
        <fullName evidence="2">Uncharacterized protein</fullName>
    </submittedName>
</protein>